<dbReference type="EMBL" id="CP104205">
    <property type="protein sequence ID" value="UWX55278.1"/>
    <property type="molecule type" value="Genomic_DNA"/>
</dbReference>
<dbReference type="Proteomes" id="UP001059209">
    <property type="component" value="Chromosome"/>
</dbReference>
<accession>A0ABY5Y8T0</accession>
<name>A0ABY5Y8T0_9FLAO</name>
<reference evidence="1" key="1">
    <citation type="submission" date="2022-09" db="EMBL/GenBank/DDBJ databases">
        <title>Maribacter litopenaei sp. nov., isolated from the intestinal tract of the Pacific White Shrimp, Litopenaeus vannamei.</title>
        <authorList>
            <person name="Kim S.Y."/>
            <person name="Hwang C.Y."/>
        </authorList>
    </citation>
    <scope>NUCLEOTIDE SEQUENCE</scope>
    <source>
        <strain evidence="1">HL-LV01</strain>
    </source>
</reference>
<protein>
    <submittedName>
        <fullName evidence="1">Uncharacterized protein</fullName>
    </submittedName>
</protein>
<organism evidence="1 2">
    <name type="scientific">Maribacter litopenaei</name>
    <dbReference type="NCBI Taxonomy" id="2976127"/>
    <lineage>
        <taxon>Bacteria</taxon>
        <taxon>Pseudomonadati</taxon>
        <taxon>Bacteroidota</taxon>
        <taxon>Flavobacteriia</taxon>
        <taxon>Flavobacteriales</taxon>
        <taxon>Flavobacteriaceae</taxon>
        <taxon>Maribacter</taxon>
    </lineage>
</organism>
<keyword evidence="2" id="KW-1185">Reference proteome</keyword>
<dbReference type="RefSeq" id="WP_260573143.1">
    <property type="nucleotide sequence ID" value="NZ_CP104205.1"/>
</dbReference>
<sequence>MKMLFVGFLSFFLFYINLEEARRLYPNAMEDASTTDMLHKKLSSISQKDDKTLYGYKGAVYTLKAKHAKAIKEKKEFFKEGVSIIEAAIAAEPDNIELRFIRLSVQENAPKILKYRDHIEEDKNFIPGRLSKLKDGSVKNLIYKFVKDSKAFSDVEKSGL</sequence>
<proteinExistence type="predicted"/>
<evidence type="ECO:0000313" key="2">
    <source>
        <dbReference type="Proteomes" id="UP001059209"/>
    </source>
</evidence>
<gene>
    <name evidence="1" type="ORF">NYZ99_01290</name>
</gene>
<evidence type="ECO:0000313" key="1">
    <source>
        <dbReference type="EMBL" id="UWX55278.1"/>
    </source>
</evidence>